<feature type="transmembrane region" description="Helical" evidence="8">
    <location>
        <begin position="203"/>
        <end position="223"/>
    </location>
</feature>
<dbReference type="GO" id="GO:0005886">
    <property type="term" value="C:plasma membrane"/>
    <property type="evidence" value="ECO:0007669"/>
    <property type="project" value="UniProtKB-SubCell"/>
</dbReference>
<comment type="function">
    <text evidence="1">Resistance to tetracycline by an active tetracycline efflux. This is an energy-dependent process that decreases the accumulation of the antibiotic in whole cells. This protein functions as a metal-tetracycline/H(+) antiporter.</text>
</comment>
<evidence type="ECO:0000259" key="9">
    <source>
        <dbReference type="PROSITE" id="PS50850"/>
    </source>
</evidence>
<feature type="transmembrane region" description="Helical" evidence="8">
    <location>
        <begin position="243"/>
        <end position="262"/>
    </location>
</feature>
<evidence type="ECO:0000256" key="7">
    <source>
        <dbReference type="ARBA" id="ARBA00023136"/>
    </source>
</evidence>
<dbReference type="InterPro" id="IPR036259">
    <property type="entry name" value="MFS_trans_sf"/>
</dbReference>
<evidence type="ECO:0000256" key="2">
    <source>
        <dbReference type="ARBA" id="ARBA00004651"/>
    </source>
</evidence>
<comment type="subcellular location">
    <subcellularLocation>
        <location evidence="2">Cell membrane</location>
        <topology evidence="2">Multi-pass membrane protein</topology>
    </subcellularLocation>
</comment>
<dbReference type="Proteomes" id="UP000191897">
    <property type="component" value="Unassembled WGS sequence"/>
</dbReference>
<reference evidence="10 11" key="1">
    <citation type="submission" date="2016-01" db="EMBL/GenBank/DDBJ databases">
        <authorList>
            <person name="Oliw E.H."/>
        </authorList>
    </citation>
    <scope>NUCLEOTIDE SEQUENCE [LARGE SCALE GENOMIC DNA]</scope>
    <source>
        <strain evidence="10 11">Kerr 14</strain>
    </source>
</reference>
<dbReference type="Pfam" id="PF07690">
    <property type="entry name" value="MFS_1"/>
    <property type="match status" value="1"/>
</dbReference>
<feature type="transmembrane region" description="Helical" evidence="8">
    <location>
        <begin position="367"/>
        <end position="384"/>
    </location>
</feature>
<keyword evidence="4" id="KW-1003">Cell membrane</keyword>
<comment type="similarity">
    <text evidence="3">Belongs to the major facilitator superfamily. TCR/Tet family.</text>
</comment>
<keyword evidence="7 8" id="KW-0472">Membrane</keyword>
<dbReference type="GeneID" id="97365092"/>
<dbReference type="PRINTS" id="PR01035">
    <property type="entry name" value="TCRTETA"/>
</dbReference>
<accession>A0A1S7P0P0</accession>
<evidence type="ECO:0000313" key="11">
    <source>
        <dbReference type="Proteomes" id="UP000191897"/>
    </source>
</evidence>
<dbReference type="InterPro" id="IPR050189">
    <property type="entry name" value="MFS_Efflux_Transporters"/>
</dbReference>
<evidence type="ECO:0000256" key="5">
    <source>
        <dbReference type="ARBA" id="ARBA00022692"/>
    </source>
</evidence>
<name>A0A1S7P0P0_AGRTU</name>
<feature type="transmembrane region" description="Helical" evidence="8">
    <location>
        <begin position="328"/>
        <end position="347"/>
    </location>
</feature>
<dbReference type="Gene3D" id="1.20.1250.20">
    <property type="entry name" value="MFS general substrate transporter like domains"/>
    <property type="match status" value="1"/>
</dbReference>
<dbReference type="EMBL" id="FBWC01000007">
    <property type="protein sequence ID" value="CUX14279.1"/>
    <property type="molecule type" value="Genomic_DNA"/>
</dbReference>
<dbReference type="InterPro" id="IPR020846">
    <property type="entry name" value="MFS_dom"/>
</dbReference>
<evidence type="ECO:0000256" key="1">
    <source>
        <dbReference type="ARBA" id="ARBA00003279"/>
    </source>
</evidence>
<dbReference type="GO" id="GO:0022857">
    <property type="term" value="F:transmembrane transporter activity"/>
    <property type="evidence" value="ECO:0007669"/>
    <property type="project" value="InterPro"/>
</dbReference>
<evidence type="ECO:0000313" key="10">
    <source>
        <dbReference type="EMBL" id="CUX14279.1"/>
    </source>
</evidence>
<dbReference type="PROSITE" id="PS00216">
    <property type="entry name" value="SUGAR_TRANSPORT_1"/>
    <property type="match status" value="1"/>
</dbReference>
<dbReference type="PROSITE" id="PS50850">
    <property type="entry name" value="MFS"/>
    <property type="match status" value="1"/>
</dbReference>
<proteinExistence type="inferred from homology"/>
<feature type="transmembrane region" description="Helical" evidence="8">
    <location>
        <begin position="77"/>
        <end position="95"/>
    </location>
</feature>
<dbReference type="PANTHER" id="PTHR43124:SF3">
    <property type="entry name" value="CHLORAMPHENICOL EFFLUX PUMP RV0191"/>
    <property type="match status" value="1"/>
</dbReference>
<feature type="transmembrane region" description="Helical" evidence="8">
    <location>
        <begin position="101"/>
        <end position="123"/>
    </location>
</feature>
<gene>
    <name evidence="10" type="ORF">AGR4C_Cc150058</name>
</gene>
<dbReference type="InterPro" id="IPR005829">
    <property type="entry name" value="Sugar_transporter_CS"/>
</dbReference>
<dbReference type="CDD" id="cd17473">
    <property type="entry name" value="MFS_arabinose_efflux_permease_like"/>
    <property type="match status" value="1"/>
</dbReference>
<dbReference type="InterPro" id="IPR011701">
    <property type="entry name" value="MFS"/>
</dbReference>
<feature type="transmembrane region" description="Helical" evidence="8">
    <location>
        <begin position="164"/>
        <end position="183"/>
    </location>
</feature>
<evidence type="ECO:0000256" key="6">
    <source>
        <dbReference type="ARBA" id="ARBA00022989"/>
    </source>
</evidence>
<evidence type="ECO:0000256" key="3">
    <source>
        <dbReference type="ARBA" id="ARBA00007520"/>
    </source>
</evidence>
<feature type="transmembrane region" description="Helical" evidence="8">
    <location>
        <begin position="269"/>
        <end position="289"/>
    </location>
</feature>
<feature type="transmembrane region" description="Helical" evidence="8">
    <location>
        <begin position="45"/>
        <end position="65"/>
    </location>
</feature>
<feature type="transmembrane region" description="Helical" evidence="8">
    <location>
        <begin position="295"/>
        <end position="316"/>
    </location>
</feature>
<protein>
    <submittedName>
        <fullName evidence="10">MFS permease</fullName>
    </submittedName>
</protein>
<dbReference type="SUPFAM" id="SSF103473">
    <property type="entry name" value="MFS general substrate transporter"/>
    <property type="match status" value="1"/>
</dbReference>
<keyword evidence="5 8" id="KW-0812">Transmembrane</keyword>
<dbReference type="InterPro" id="IPR001958">
    <property type="entry name" value="Tet-R_TetA/multi-R_MdtG-like"/>
</dbReference>
<organism evidence="10 11">
    <name type="scientific">Agrobacterium tumefaciens str. Kerr 14</name>
    <dbReference type="NCBI Taxonomy" id="1183424"/>
    <lineage>
        <taxon>Bacteria</taxon>
        <taxon>Pseudomonadati</taxon>
        <taxon>Pseudomonadota</taxon>
        <taxon>Alphaproteobacteria</taxon>
        <taxon>Hyphomicrobiales</taxon>
        <taxon>Rhizobiaceae</taxon>
        <taxon>Rhizobium/Agrobacterium group</taxon>
        <taxon>Agrobacterium</taxon>
        <taxon>Agrobacterium tumefaciens complex</taxon>
    </lineage>
</organism>
<feature type="transmembrane region" description="Helical" evidence="8">
    <location>
        <begin position="135"/>
        <end position="158"/>
    </location>
</feature>
<keyword evidence="6 8" id="KW-1133">Transmembrane helix</keyword>
<evidence type="ECO:0000256" key="8">
    <source>
        <dbReference type="SAM" id="Phobius"/>
    </source>
</evidence>
<dbReference type="AlphaFoldDB" id="A0A1S7P0P0"/>
<dbReference type="PANTHER" id="PTHR43124">
    <property type="entry name" value="PURINE EFFLUX PUMP PBUE"/>
    <property type="match status" value="1"/>
</dbReference>
<dbReference type="RefSeq" id="WP_080866383.1">
    <property type="nucleotide sequence ID" value="NZ_LT009730.1"/>
</dbReference>
<feature type="domain" description="Major facilitator superfamily (MFS) profile" evidence="9">
    <location>
        <begin position="8"/>
        <end position="390"/>
    </location>
</feature>
<sequence>MTEKSFALKVTLLFVATLTIMAGTTVAPSLPAIEQTFLSTPHVDIMSRMVLTLPSVFVAFCAPIAGVLADRFGRKRLLLGAILLYSLSGMSGLFAESLAGLLVGRAFLGLAIGAIMTIGTALVGDYFEGPARERYLGLQQAFTQIGGVVFVVAGGLLADLHWRAPFAVYAVALLILPAAVFFLTEPVRNDGGIKAGGEQEFAVNWLLVGVLALAVFLVNALFYTIPSQLPFFLRELGVFSGSIAGYAIGIFNLAGALAALNFGRLRARVSVTAIIAAGLVLMAAGFALLAMAEGLVAMLSSLAVVGFGLGVVMPGIMSTTIMLAPLSLRGRIAGIVTASMFLGHFISPLASQPWIARFGFAAAYRDIALIFAAMAGLALVALIFQRRSDARRSRSFASSR</sequence>
<evidence type="ECO:0000256" key="4">
    <source>
        <dbReference type="ARBA" id="ARBA00022475"/>
    </source>
</evidence>